<comment type="catalytic activity">
    <reaction evidence="8">
        <text>DNA(n) + a 2'-deoxyribonucleoside 5'-triphosphate = DNA(n+1) + diphosphate</text>
        <dbReference type="Rhea" id="RHEA:22508"/>
        <dbReference type="Rhea" id="RHEA-COMP:17339"/>
        <dbReference type="Rhea" id="RHEA-COMP:17340"/>
        <dbReference type="ChEBI" id="CHEBI:33019"/>
        <dbReference type="ChEBI" id="CHEBI:61560"/>
        <dbReference type="ChEBI" id="CHEBI:173112"/>
        <dbReference type="EC" id="2.7.7.7"/>
    </reaction>
</comment>
<dbReference type="GO" id="GO:0003677">
    <property type="term" value="F:DNA binding"/>
    <property type="evidence" value="ECO:0007669"/>
    <property type="project" value="InterPro"/>
</dbReference>
<dbReference type="eggNOG" id="COG1466">
    <property type="taxonomic scope" value="Bacteria"/>
</dbReference>
<evidence type="ECO:0000313" key="12">
    <source>
        <dbReference type="Proteomes" id="UP000003011"/>
    </source>
</evidence>
<protein>
    <recommendedName>
        <fullName evidence="2">DNA polymerase III subunit delta</fullName>
        <ecNumber evidence="1">2.7.7.7</ecNumber>
    </recommendedName>
</protein>
<dbReference type="Proteomes" id="UP000003011">
    <property type="component" value="Unassembled WGS sequence"/>
</dbReference>
<dbReference type="OrthoDB" id="9775929at2"/>
<dbReference type="EC" id="2.7.7.7" evidence="1"/>
<dbReference type="InterPro" id="IPR048466">
    <property type="entry name" value="DNA_pol3_delta-like_C"/>
</dbReference>
<dbReference type="HOGENOM" id="CLU_044694_2_2_9"/>
<organism evidence="11 12">
    <name type="scientific">Johnsonella ignava ATCC 51276</name>
    <dbReference type="NCBI Taxonomy" id="679200"/>
    <lineage>
        <taxon>Bacteria</taxon>
        <taxon>Bacillati</taxon>
        <taxon>Bacillota</taxon>
        <taxon>Clostridia</taxon>
        <taxon>Lachnospirales</taxon>
        <taxon>Lachnospiraceae</taxon>
        <taxon>Johnsonella</taxon>
    </lineage>
</organism>
<keyword evidence="5" id="KW-0235">DNA replication</keyword>
<dbReference type="GO" id="GO:0003887">
    <property type="term" value="F:DNA-directed DNA polymerase activity"/>
    <property type="evidence" value="ECO:0007669"/>
    <property type="project" value="UniProtKB-KW"/>
</dbReference>
<sequence>MKGMVLKNLNSDIQSGNFKSLYLLYGDENYLLKSYKETFKKTLSGDNEFNYEYFEGKHTDIDRFIDAVNTVPFMADKRCIIAEDTGWFKSSPDKLVEFITKIPQSSVVVFIDREVDKRGRLYKKAADAGYIAELNSLDAVSLKKWAAGILAKNGKKITVSDMDLFLNYTGSDMERIKNELEKLTAYIGDEEVIKRSDIENIVTINIEGRVFKMIEALASKRINETMGLYKDLLALKEEPRKIFPLIVRQFNWLLIIKEALNEGGDIDKVAKVFQIPQFLVLKLKKQAKGFETAELEKYLKRCIEIEESMKTGDIPDRLAVELMIAVQ</sequence>
<dbReference type="GO" id="GO:0006261">
    <property type="term" value="P:DNA-templated DNA replication"/>
    <property type="evidence" value="ECO:0007669"/>
    <property type="project" value="TreeGrafter"/>
</dbReference>
<dbReference type="PANTHER" id="PTHR34388:SF1">
    <property type="entry name" value="DNA POLYMERASE III SUBUNIT DELTA"/>
    <property type="match status" value="1"/>
</dbReference>
<dbReference type="NCBIfam" id="TIGR01128">
    <property type="entry name" value="holA"/>
    <property type="match status" value="1"/>
</dbReference>
<evidence type="ECO:0000259" key="9">
    <source>
        <dbReference type="Pfam" id="PF06144"/>
    </source>
</evidence>
<evidence type="ECO:0000256" key="2">
    <source>
        <dbReference type="ARBA" id="ARBA00017703"/>
    </source>
</evidence>
<comment type="caution">
    <text evidence="11">The sequence shown here is derived from an EMBL/GenBank/DDBJ whole genome shotgun (WGS) entry which is preliminary data.</text>
</comment>
<gene>
    <name evidence="11" type="ORF">HMPREF9333_00953</name>
</gene>
<dbReference type="InterPro" id="IPR010372">
    <property type="entry name" value="DNA_pol3_delta_N"/>
</dbReference>
<proteinExistence type="inferred from homology"/>
<dbReference type="InterPro" id="IPR005790">
    <property type="entry name" value="DNA_polIII_delta"/>
</dbReference>
<dbReference type="STRING" id="679200.HMPREF9333_00953"/>
<name>G5GHB3_9FIRM</name>
<evidence type="ECO:0000313" key="11">
    <source>
        <dbReference type="EMBL" id="EHI55910.1"/>
    </source>
</evidence>
<dbReference type="InterPro" id="IPR027417">
    <property type="entry name" value="P-loop_NTPase"/>
</dbReference>
<dbReference type="Gene3D" id="1.20.272.10">
    <property type="match status" value="1"/>
</dbReference>
<evidence type="ECO:0000256" key="7">
    <source>
        <dbReference type="ARBA" id="ARBA00034754"/>
    </source>
</evidence>
<dbReference type="AlphaFoldDB" id="G5GHB3"/>
<accession>G5GHB3</accession>
<evidence type="ECO:0000256" key="6">
    <source>
        <dbReference type="ARBA" id="ARBA00022932"/>
    </source>
</evidence>
<dbReference type="Pfam" id="PF21694">
    <property type="entry name" value="DNA_pol3_delta_C"/>
    <property type="match status" value="1"/>
</dbReference>
<evidence type="ECO:0000256" key="5">
    <source>
        <dbReference type="ARBA" id="ARBA00022705"/>
    </source>
</evidence>
<comment type="similarity">
    <text evidence="7">Belongs to the DNA polymerase HolA subunit family.</text>
</comment>
<dbReference type="SUPFAM" id="SSF48019">
    <property type="entry name" value="post-AAA+ oligomerization domain-like"/>
    <property type="match status" value="1"/>
</dbReference>
<dbReference type="InterPro" id="IPR008921">
    <property type="entry name" value="DNA_pol3_clamp-load_cplx_C"/>
</dbReference>
<keyword evidence="12" id="KW-1185">Reference proteome</keyword>
<evidence type="ECO:0000256" key="1">
    <source>
        <dbReference type="ARBA" id="ARBA00012417"/>
    </source>
</evidence>
<dbReference type="PANTHER" id="PTHR34388">
    <property type="entry name" value="DNA POLYMERASE III SUBUNIT DELTA"/>
    <property type="match status" value="1"/>
</dbReference>
<keyword evidence="3" id="KW-0808">Transferase</keyword>
<dbReference type="SUPFAM" id="SSF52540">
    <property type="entry name" value="P-loop containing nucleoside triphosphate hydrolases"/>
    <property type="match status" value="1"/>
</dbReference>
<keyword evidence="6" id="KW-0239">DNA-directed DNA polymerase</keyword>
<evidence type="ECO:0000256" key="4">
    <source>
        <dbReference type="ARBA" id="ARBA00022695"/>
    </source>
</evidence>
<feature type="domain" description="DNA polymerase III delta subunit-like C-terminal" evidence="10">
    <location>
        <begin position="208"/>
        <end position="324"/>
    </location>
</feature>
<dbReference type="Gene3D" id="1.10.8.60">
    <property type="match status" value="1"/>
</dbReference>
<evidence type="ECO:0000256" key="3">
    <source>
        <dbReference type="ARBA" id="ARBA00022679"/>
    </source>
</evidence>
<keyword evidence="4" id="KW-0548">Nucleotidyltransferase</keyword>
<evidence type="ECO:0000256" key="8">
    <source>
        <dbReference type="ARBA" id="ARBA00049244"/>
    </source>
</evidence>
<dbReference type="Gene3D" id="3.40.50.300">
    <property type="entry name" value="P-loop containing nucleotide triphosphate hydrolases"/>
    <property type="match status" value="1"/>
</dbReference>
<reference evidence="11 12" key="1">
    <citation type="submission" date="2011-08" db="EMBL/GenBank/DDBJ databases">
        <title>The Genome Sequence of Johnsonella ignava ATCC 51276.</title>
        <authorList>
            <consortium name="The Broad Institute Genome Sequencing Platform"/>
            <person name="Earl A."/>
            <person name="Ward D."/>
            <person name="Feldgarden M."/>
            <person name="Gevers D."/>
            <person name="Izard J."/>
            <person name="Blanton J.M."/>
            <person name="Baranova O.V."/>
            <person name="Dewhirst F.E."/>
            <person name="Young S.K."/>
            <person name="Zeng Q."/>
            <person name="Gargeya S."/>
            <person name="Fitzgerald M."/>
            <person name="Haas B."/>
            <person name="Abouelleil A."/>
            <person name="Alvarado L."/>
            <person name="Arachchi H.M."/>
            <person name="Berlin A."/>
            <person name="Brown A."/>
            <person name="Chapman S.B."/>
            <person name="Chen Z."/>
            <person name="Dunbar C."/>
            <person name="Freedman E."/>
            <person name="Gearin G."/>
            <person name="Gellesch M."/>
            <person name="Goldberg J."/>
            <person name="Griggs A."/>
            <person name="Gujja S."/>
            <person name="Heiman D."/>
            <person name="Howarth C."/>
            <person name="Larson L."/>
            <person name="Lui A."/>
            <person name="MacDonald P.J.P."/>
            <person name="Montmayeur A."/>
            <person name="Murphy C."/>
            <person name="Neiman D."/>
            <person name="Pearson M."/>
            <person name="Priest M."/>
            <person name="Roberts A."/>
            <person name="Saif S."/>
            <person name="Shea T."/>
            <person name="Shenoy N."/>
            <person name="Sisk P."/>
            <person name="Stolte C."/>
            <person name="Sykes S."/>
            <person name="Wortman J."/>
            <person name="Nusbaum C."/>
            <person name="Birren B."/>
        </authorList>
    </citation>
    <scope>NUCLEOTIDE SEQUENCE [LARGE SCALE GENOMIC DNA]</scope>
    <source>
        <strain evidence="11 12">ATCC 51276</strain>
    </source>
</reference>
<dbReference type="Pfam" id="PF06144">
    <property type="entry name" value="DNA_pol3_delta"/>
    <property type="match status" value="1"/>
</dbReference>
<dbReference type="GO" id="GO:0009360">
    <property type="term" value="C:DNA polymerase III complex"/>
    <property type="evidence" value="ECO:0007669"/>
    <property type="project" value="InterPro"/>
</dbReference>
<evidence type="ECO:0000259" key="10">
    <source>
        <dbReference type="Pfam" id="PF21694"/>
    </source>
</evidence>
<dbReference type="EMBL" id="ACZL01000015">
    <property type="protein sequence ID" value="EHI55910.1"/>
    <property type="molecule type" value="Genomic_DNA"/>
</dbReference>
<feature type="domain" description="DNA polymerase III delta N-terminal" evidence="9">
    <location>
        <begin position="22"/>
        <end position="126"/>
    </location>
</feature>